<protein>
    <submittedName>
        <fullName evidence="2">Endonuclease domain-containing protein</fullName>
    </submittedName>
</protein>
<dbReference type="Proteomes" id="UP000253862">
    <property type="component" value="Chromosome"/>
</dbReference>
<evidence type="ECO:0000313" key="2">
    <source>
        <dbReference type="EMBL" id="AXH30687.1"/>
    </source>
</evidence>
<sequence>MTEVFNKQSTKDKRRKLRANQTVAERKLWSCIRKDALGVRVRRQYGVGEYIVDFYIPTLKLAIEIDGDSHFTTDARQYDLVREDYMSSIGIRTIRYKNDDVINNIDSVFADLLKIVESNLSY</sequence>
<dbReference type="KEGG" id="foo:CGC45_01925"/>
<dbReference type="PANTHER" id="PTHR38590">
    <property type="entry name" value="BLL0828 PROTEIN"/>
    <property type="match status" value="1"/>
</dbReference>
<keyword evidence="2" id="KW-0255">Endonuclease</keyword>
<dbReference type="RefSeq" id="WP_071629947.1">
    <property type="nucleotide sequence ID" value="NZ_CP022377.1"/>
</dbReference>
<keyword evidence="2" id="KW-0378">Hydrolase</keyword>
<dbReference type="InterPro" id="IPR011335">
    <property type="entry name" value="Restrct_endonuc-II-like"/>
</dbReference>
<dbReference type="Gene3D" id="3.40.960.10">
    <property type="entry name" value="VSR Endonuclease"/>
    <property type="match status" value="1"/>
</dbReference>
<dbReference type="InterPro" id="IPR047216">
    <property type="entry name" value="Endonuclease_DUF559_bact"/>
</dbReference>
<keyword evidence="2" id="KW-0540">Nuclease</keyword>
<name>A0A345JTP1_9GAMM</name>
<keyword evidence="3" id="KW-1185">Reference proteome</keyword>
<dbReference type="GO" id="GO:0004519">
    <property type="term" value="F:endonuclease activity"/>
    <property type="evidence" value="ECO:0007669"/>
    <property type="project" value="UniProtKB-KW"/>
</dbReference>
<dbReference type="InterPro" id="IPR007569">
    <property type="entry name" value="DUF559"/>
</dbReference>
<feature type="domain" description="DUF559" evidence="1">
    <location>
        <begin position="10"/>
        <end position="116"/>
    </location>
</feature>
<dbReference type="AlphaFoldDB" id="A0A345JTP1"/>
<dbReference type="SUPFAM" id="SSF52980">
    <property type="entry name" value="Restriction endonuclease-like"/>
    <property type="match status" value="1"/>
</dbReference>
<gene>
    <name evidence="2" type="ORF">CGC43_01945</name>
</gene>
<proteinExistence type="predicted"/>
<dbReference type="PANTHER" id="PTHR38590:SF1">
    <property type="entry name" value="BLL0828 PROTEIN"/>
    <property type="match status" value="1"/>
</dbReference>
<organism evidence="2 3">
    <name type="scientific">Francisella opportunistica</name>
    <dbReference type="NCBI Taxonomy" id="2016517"/>
    <lineage>
        <taxon>Bacteria</taxon>
        <taxon>Pseudomonadati</taxon>
        <taxon>Pseudomonadota</taxon>
        <taxon>Gammaproteobacteria</taxon>
        <taxon>Thiotrichales</taxon>
        <taxon>Francisellaceae</taxon>
        <taxon>Francisella</taxon>
    </lineage>
</organism>
<evidence type="ECO:0000313" key="3">
    <source>
        <dbReference type="Proteomes" id="UP000253862"/>
    </source>
</evidence>
<dbReference type="OrthoDB" id="9798754at2"/>
<dbReference type="Pfam" id="PF04480">
    <property type="entry name" value="DUF559"/>
    <property type="match status" value="1"/>
</dbReference>
<accession>A0A345JTP1</accession>
<dbReference type="CDD" id="cd01038">
    <property type="entry name" value="Endonuclease_DUF559"/>
    <property type="match status" value="1"/>
</dbReference>
<dbReference type="EMBL" id="CP022375">
    <property type="protein sequence ID" value="AXH30687.1"/>
    <property type="molecule type" value="Genomic_DNA"/>
</dbReference>
<reference evidence="2 3" key="1">
    <citation type="submission" date="2017-07" db="EMBL/GenBank/DDBJ databases">
        <title>Complete genome sequences and comparative analysis of the novel pathogen Francisella opportunistica.</title>
        <authorList>
            <person name="Dietrich E.A."/>
            <person name="Kingry L.C."/>
            <person name="Petersen J.M."/>
        </authorList>
    </citation>
    <scope>NUCLEOTIDE SEQUENCE [LARGE SCALE GENOMIC DNA]</scope>
    <source>
        <strain evidence="2 3">14-2155</strain>
    </source>
</reference>
<evidence type="ECO:0000259" key="1">
    <source>
        <dbReference type="Pfam" id="PF04480"/>
    </source>
</evidence>